<feature type="transmembrane region" description="Helical" evidence="8">
    <location>
        <begin position="564"/>
        <end position="583"/>
    </location>
</feature>
<keyword evidence="6 8" id="KW-0472">Membrane</keyword>
<sequence>MPIFNNTVISIVGMWANLTGRFKNIHEQVAANCTQIAPSVVVFGPEPDHTKLNATRGLVLWKRNFCFLSEVPNCAFLADTLQMMVNSFRAVSGPRIYWILLDLNELREGSTVRSSAEVVNDYNAVAVNLLSSVPSVTVFSGNRRTYELYANSANSQITLNFAIGYRPPNSPLIPSERENISNLQRYSAKIGFLNQAFEFSEKERKETGCGPLVNFNNRDVTQEWKGWMQLYIVIFHLFRGEENFWGEVVSRILVSHYLCLSGFGHFSYYWRRVVPDIEYKKILKLEFHSFRILGRIVWLDLKRYMDVMFRLNFLPVVVCTAMDEEYMQHYFMPLIIVWFNLVALCMTIFPRVCKATQYTSRLSTPKNTSEKASTVLVAEGPDEEPRKITTPEGRVLSSMTTTESLLQSNSDKIFSWRRHVYVTTIMLTKFALLAVLVTWIVTHRDVFDRIFLGGFQKHMFDWWSGYWYFRFSNDCYSVIYGLVLGLAYECILLYKPYIFCAYCKFADRAMASHFARRWPRWTKALVIGCSDFNNTTIFVPLGLVFLCISIISYGQCNHENYNQINKYSCIFPFLGYLFIRNILPGIRTHTSLFLTFVGRLSMEVYVLHRYTCKTALVKYLLAPDIVNLMIQSVVLLCIADEAHKLTGSLHQHLVPQSSTELLWKGPTLFILWYYIVYGF</sequence>
<evidence type="ECO:0000256" key="8">
    <source>
        <dbReference type="SAM" id="Phobius"/>
    </source>
</evidence>
<accession>A0AAV2TD98</accession>
<evidence type="ECO:0000256" key="4">
    <source>
        <dbReference type="ARBA" id="ARBA00022692"/>
    </source>
</evidence>
<evidence type="ECO:0000256" key="5">
    <source>
        <dbReference type="ARBA" id="ARBA00022989"/>
    </source>
</evidence>
<reference evidence="10" key="1">
    <citation type="submission" date="2024-06" db="EMBL/GenBank/DDBJ databases">
        <authorList>
            <person name="Liu X."/>
            <person name="Lenzi L."/>
            <person name="Haldenby T S."/>
            <person name="Uol C."/>
        </authorList>
    </citation>
    <scope>NUCLEOTIDE SEQUENCE</scope>
</reference>
<dbReference type="GO" id="GO:0016020">
    <property type="term" value="C:membrane"/>
    <property type="evidence" value="ECO:0007669"/>
    <property type="project" value="UniProtKB-SubCell"/>
</dbReference>
<organism evidence="10 11">
    <name type="scientific">Calicophoron daubneyi</name>
    <name type="common">Rumen fluke</name>
    <name type="synonym">Paramphistomum daubneyi</name>
    <dbReference type="NCBI Taxonomy" id="300641"/>
    <lineage>
        <taxon>Eukaryota</taxon>
        <taxon>Metazoa</taxon>
        <taxon>Spiralia</taxon>
        <taxon>Lophotrochozoa</taxon>
        <taxon>Platyhelminthes</taxon>
        <taxon>Trematoda</taxon>
        <taxon>Digenea</taxon>
        <taxon>Plagiorchiida</taxon>
        <taxon>Pronocephalata</taxon>
        <taxon>Paramphistomoidea</taxon>
        <taxon>Paramphistomidae</taxon>
        <taxon>Calicophoron</taxon>
    </lineage>
</organism>
<feature type="domain" description="Cas1p 10 TM acyl transferase" evidence="9">
    <location>
        <begin position="421"/>
        <end position="661"/>
    </location>
</feature>
<evidence type="ECO:0000256" key="7">
    <source>
        <dbReference type="ARBA" id="ARBA00023180"/>
    </source>
</evidence>
<dbReference type="GO" id="GO:0005794">
    <property type="term" value="C:Golgi apparatus"/>
    <property type="evidence" value="ECO:0007669"/>
    <property type="project" value="UniProtKB-ARBA"/>
</dbReference>
<comment type="caution">
    <text evidence="10">The sequence shown here is derived from an EMBL/GenBank/DDBJ whole genome shotgun (WGS) entry which is preliminary data.</text>
</comment>
<dbReference type="Proteomes" id="UP001497525">
    <property type="component" value="Unassembled WGS sequence"/>
</dbReference>
<comment type="subcellular location">
    <subcellularLocation>
        <location evidence="1">Membrane</location>
        <topology evidence="1">Multi-pass membrane protein</topology>
    </subcellularLocation>
</comment>
<protein>
    <recommendedName>
        <fullName evidence="9">Cas1p 10 TM acyl transferase domain-containing protein</fullName>
    </recommendedName>
</protein>
<feature type="transmembrane region" description="Helical" evidence="8">
    <location>
        <begin position="478"/>
        <end position="503"/>
    </location>
</feature>
<gene>
    <name evidence="10" type="ORF">CDAUBV1_LOCUS7568</name>
</gene>
<dbReference type="EMBL" id="CAXLJL010000198">
    <property type="protein sequence ID" value="CAL5134373.1"/>
    <property type="molecule type" value="Genomic_DNA"/>
</dbReference>
<evidence type="ECO:0000256" key="6">
    <source>
        <dbReference type="ARBA" id="ARBA00023136"/>
    </source>
</evidence>
<dbReference type="GO" id="GO:0016740">
    <property type="term" value="F:transferase activity"/>
    <property type="evidence" value="ECO:0007669"/>
    <property type="project" value="UniProtKB-KW"/>
</dbReference>
<feature type="domain" description="Cas1p 10 TM acyl transferase" evidence="9">
    <location>
        <begin position="301"/>
        <end position="357"/>
    </location>
</feature>
<dbReference type="InterPro" id="IPR012419">
    <property type="entry name" value="Cas1_AcylTrans_dom"/>
</dbReference>
<comment type="similarity">
    <text evidence="2">Belongs to the PC-esterase family. CASD1 subfamily.</text>
</comment>
<dbReference type="GO" id="GO:0005975">
    <property type="term" value="P:carbohydrate metabolic process"/>
    <property type="evidence" value="ECO:0007669"/>
    <property type="project" value="UniProtKB-ARBA"/>
</dbReference>
<feature type="transmembrane region" description="Helical" evidence="8">
    <location>
        <begin position="524"/>
        <end position="552"/>
    </location>
</feature>
<feature type="transmembrane region" description="Helical" evidence="8">
    <location>
        <begin position="330"/>
        <end position="349"/>
    </location>
</feature>
<name>A0AAV2TD98_CALDB</name>
<evidence type="ECO:0000313" key="11">
    <source>
        <dbReference type="Proteomes" id="UP001497525"/>
    </source>
</evidence>
<dbReference type="AlphaFoldDB" id="A0AAV2TD98"/>
<feature type="transmembrane region" description="Helical" evidence="8">
    <location>
        <begin position="420"/>
        <end position="441"/>
    </location>
</feature>
<feature type="domain" description="Cas1p 10 TM acyl transferase" evidence="9">
    <location>
        <begin position="215"/>
        <end position="272"/>
    </location>
</feature>
<evidence type="ECO:0000259" key="9">
    <source>
        <dbReference type="Pfam" id="PF07779"/>
    </source>
</evidence>
<proteinExistence type="inferred from homology"/>
<keyword evidence="7" id="KW-0325">Glycoprotein</keyword>
<dbReference type="Pfam" id="PF07779">
    <property type="entry name" value="Cas1_AcylT"/>
    <property type="match status" value="3"/>
</dbReference>
<evidence type="ECO:0000256" key="2">
    <source>
        <dbReference type="ARBA" id="ARBA00010666"/>
    </source>
</evidence>
<keyword evidence="4 8" id="KW-0812">Transmembrane</keyword>
<keyword evidence="3" id="KW-0808">Transferase</keyword>
<dbReference type="PANTHER" id="PTHR13533">
    <property type="entry name" value="N-ACETYLNEURAMINATE 9-O-ACETYLTRANSFERASE"/>
    <property type="match status" value="1"/>
</dbReference>
<evidence type="ECO:0000256" key="1">
    <source>
        <dbReference type="ARBA" id="ARBA00004141"/>
    </source>
</evidence>
<evidence type="ECO:0000256" key="3">
    <source>
        <dbReference type="ARBA" id="ARBA00022679"/>
    </source>
</evidence>
<evidence type="ECO:0000313" key="10">
    <source>
        <dbReference type="EMBL" id="CAL5134373.1"/>
    </source>
</evidence>
<keyword evidence="5 8" id="KW-1133">Transmembrane helix</keyword>
<dbReference type="PANTHER" id="PTHR13533:SF1">
    <property type="entry name" value="N-ACETYLNEURAMINATE 9-O-ACETYLTRANSFERASE"/>
    <property type="match status" value="1"/>
</dbReference>